<dbReference type="Proteomes" id="UP000819052">
    <property type="component" value="Unassembled WGS sequence"/>
</dbReference>
<reference evidence="1 2" key="1">
    <citation type="submission" date="2019-09" db="EMBL/GenBank/DDBJ databases">
        <title>Taxonomy of Antarctic Massilia spp.: description of Massilia rubra sp. nov., Massilia aquatica sp. nov., Massilia mucilaginosa sp. nov., Massilia frigida sp. nov. isolated from streams, lakes and regoliths.</title>
        <authorList>
            <person name="Holochova P."/>
            <person name="Sedlacek I."/>
            <person name="Kralova S."/>
            <person name="Maslanova I."/>
            <person name="Busse H.-J."/>
            <person name="Stankova E."/>
            <person name="Vrbovska V."/>
            <person name="Kovarovic V."/>
            <person name="Bartak M."/>
            <person name="Svec P."/>
            <person name="Pantucek R."/>
        </authorList>
    </citation>
    <scope>NUCLEOTIDE SEQUENCE [LARGE SCALE GENOMIC DNA]</scope>
    <source>
        <strain evidence="1 2">CCM 8693</strain>
    </source>
</reference>
<proteinExistence type="predicted"/>
<sequence>MVQRSIGLWHVNLNSYSRGQRNFDEYGPELLAVFPVGYQLPDANAYSLGDMIGAYPTSVTSSRSLLISRRSTQKSLLLL</sequence>
<keyword evidence="2" id="KW-1185">Reference proteome</keyword>
<accession>A0ABX0MEB0</accession>
<evidence type="ECO:0000313" key="1">
    <source>
        <dbReference type="EMBL" id="NHZ45023.1"/>
    </source>
</evidence>
<gene>
    <name evidence="1" type="ORF">F1609_33515</name>
</gene>
<comment type="caution">
    <text evidence="1">The sequence shown here is derived from an EMBL/GenBank/DDBJ whole genome shotgun (WGS) entry which is preliminary data.</text>
</comment>
<evidence type="ECO:0000313" key="2">
    <source>
        <dbReference type="Proteomes" id="UP000819052"/>
    </source>
</evidence>
<dbReference type="EMBL" id="VVIW01000055">
    <property type="protein sequence ID" value="NHZ45023.1"/>
    <property type="molecule type" value="Genomic_DNA"/>
</dbReference>
<name>A0ABX0MEB0_9BURK</name>
<organism evidence="1 2">
    <name type="scientific">Massilia aquatica</name>
    <dbReference type="NCBI Taxonomy" id="2609000"/>
    <lineage>
        <taxon>Bacteria</taxon>
        <taxon>Pseudomonadati</taxon>
        <taxon>Pseudomonadota</taxon>
        <taxon>Betaproteobacteria</taxon>
        <taxon>Burkholderiales</taxon>
        <taxon>Oxalobacteraceae</taxon>
        <taxon>Telluria group</taxon>
        <taxon>Massilia</taxon>
    </lineage>
</organism>
<protein>
    <submittedName>
        <fullName evidence="1">Uncharacterized protein</fullName>
    </submittedName>
</protein>